<accession>A0A7W7ZRW3</accession>
<sequence>MPERMQCEFSLIRYVPDVVKGEFANIGVVLREAGHSEAVVRFTRDWSRVRCIDAEADVALLESLEAELGARLQTAPQLNAKPVLEVLGDSLSNSVQITAMRATLAENLPAEMEQLMRMYVEPLKAPATRRKTSGRTAIAGALREEFERAGVWRLMRKRISAAQYTQAGDPLKLDCGYRNGKVRMFHAVSLENDAEGAKGLAYSAAALRAGVQRVEGVELELTAVVEPLARISDPEQYGFGISAMEREAIRVLTVSDLGRVAETAKRELRA</sequence>
<dbReference type="AlphaFoldDB" id="A0A7W7ZRW3"/>
<evidence type="ECO:0000313" key="1">
    <source>
        <dbReference type="EMBL" id="MBB5065035.1"/>
    </source>
</evidence>
<name>A0A7W7ZRW3_9BACT</name>
<evidence type="ECO:0008006" key="3">
    <source>
        <dbReference type="Google" id="ProtNLM"/>
    </source>
</evidence>
<dbReference type="RefSeq" id="WP_184257414.1">
    <property type="nucleotide sequence ID" value="NZ_JACHIO010000014.1"/>
</dbReference>
<dbReference type="Proteomes" id="UP000584867">
    <property type="component" value="Unassembled WGS sequence"/>
</dbReference>
<organism evidence="1 2">
    <name type="scientific">Granulicella mallensis</name>
    <dbReference type="NCBI Taxonomy" id="940614"/>
    <lineage>
        <taxon>Bacteria</taxon>
        <taxon>Pseudomonadati</taxon>
        <taxon>Acidobacteriota</taxon>
        <taxon>Terriglobia</taxon>
        <taxon>Terriglobales</taxon>
        <taxon>Acidobacteriaceae</taxon>
        <taxon>Granulicella</taxon>
    </lineage>
</organism>
<reference evidence="1 2" key="1">
    <citation type="submission" date="2020-08" db="EMBL/GenBank/DDBJ databases">
        <title>Genomic Encyclopedia of Type Strains, Phase IV (KMG-V): Genome sequencing to study the core and pangenomes of soil and plant-associated prokaryotes.</title>
        <authorList>
            <person name="Whitman W."/>
        </authorList>
    </citation>
    <scope>NUCLEOTIDE SEQUENCE [LARGE SCALE GENOMIC DNA]</scope>
    <source>
        <strain evidence="1 2">X5P3</strain>
    </source>
</reference>
<gene>
    <name evidence="1" type="ORF">HDF15_003398</name>
</gene>
<dbReference type="EMBL" id="JACHIO010000014">
    <property type="protein sequence ID" value="MBB5065035.1"/>
    <property type="molecule type" value="Genomic_DNA"/>
</dbReference>
<proteinExistence type="predicted"/>
<dbReference type="InterPro" id="IPR021398">
    <property type="entry name" value="DUF3037"/>
</dbReference>
<protein>
    <recommendedName>
        <fullName evidence="3">DUF3037 domain-containing protein</fullName>
    </recommendedName>
</protein>
<comment type="caution">
    <text evidence="1">The sequence shown here is derived from an EMBL/GenBank/DDBJ whole genome shotgun (WGS) entry which is preliminary data.</text>
</comment>
<evidence type="ECO:0000313" key="2">
    <source>
        <dbReference type="Proteomes" id="UP000584867"/>
    </source>
</evidence>
<dbReference type="Pfam" id="PF11236">
    <property type="entry name" value="DUF3037"/>
    <property type="match status" value="1"/>
</dbReference>